<dbReference type="InterPro" id="IPR013417">
    <property type="entry name" value="CHP02588"/>
</dbReference>
<protein>
    <submittedName>
        <fullName evidence="2">DUF2393 domain-containing protein</fullName>
    </submittedName>
</protein>
<sequence>MKDLITNLRTEIFFYLNHFEIYDYIAISLVLATFLVLLILATMTVLKHEIIGTFLFLLATGFLFFGLFFAYKIVDSSTRTRQININELKQLQYSDVFIVDLNLTNLSKRDFNFCRVNVKFHKNGKNALREFLNSLKPFKHRMSELNATIAPHQSHNIKMVIKDFRPSDFNVVVNSECF</sequence>
<dbReference type="EMBL" id="CP049075">
    <property type="protein sequence ID" value="QLI05976.1"/>
    <property type="molecule type" value="Genomic_DNA"/>
</dbReference>
<feature type="transmembrane region" description="Helical" evidence="1">
    <location>
        <begin position="21"/>
        <end position="44"/>
    </location>
</feature>
<dbReference type="Proteomes" id="UP000509414">
    <property type="component" value="Chromosome"/>
</dbReference>
<dbReference type="Pfam" id="PF09624">
    <property type="entry name" value="DUF2393"/>
    <property type="match status" value="1"/>
</dbReference>
<dbReference type="KEGG" id="cinf:CINF_1497"/>
<keyword evidence="1" id="KW-0812">Transmembrane</keyword>
<dbReference type="AlphaFoldDB" id="A0A7H9CIP5"/>
<dbReference type="RefSeq" id="WP_178696825.1">
    <property type="nucleotide sequence ID" value="NZ_CP049075.1"/>
</dbReference>
<keyword evidence="1" id="KW-1133">Transmembrane helix</keyword>
<name>A0A7H9CIP5_9BACT</name>
<keyword evidence="1" id="KW-0472">Membrane</keyword>
<evidence type="ECO:0000313" key="2">
    <source>
        <dbReference type="EMBL" id="QLI05976.1"/>
    </source>
</evidence>
<keyword evidence="3" id="KW-1185">Reference proteome</keyword>
<reference evidence="2 3" key="1">
    <citation type="submission" date="2020-02" db="EMBL/GenBank/DDBJ databases">
        <title>Complete genome sequence of the novel Campylobacter species Candidatus Campylobacter infans.</title>
        <authorList>
            <person name="Duim B."/>
            <person name="Zomer A."/>
            <person name="van der Graaf L."/>
            <person name="Wagenaar J."/>
        </authorList>
    </citation>
    <scope>NUCLEOTIDE SEQUENCE [LARGE SCALE GENOMIC DNA]</scope>
    <source>
        <strain evidence="2 3">19S00001</strain>
    </source>
</reference>
<evidence type="ECO:0000313" key="3">
    <source>
        <dbReference type="Proteomes" id="UP000509414"/>
    </source>
</evidence>
<proteinExistence type="predicted"/>
<evidence type="ECO:0000256" key="1">
    <source>
        <dbReference type="SAM" id="Phobius"/>
    </source>
</evidence>
<accession>A0A7H9CIP5</accession>
<feature type="transmembrane region" description="Helical" evidence="1">
    <location>
        <begin position="50"/>
        <end position="71"/>
    </location>
</feature>
<gene>
    <name evidence="2" type="ORF">CINF_1497</name>
</gene>
<organism evidence="2 3">
    <name type="scientific">Candidatus Campylobacter infans</name>
    <dbReference type="NCBI Taxonomy" id="2561898"/>
    <lineage>
        <taxon>Bacteria</taxon>
        <taxon>Pseudomonadati</taxon>
        <taxon>Campylobacterota</taxon>
        <taxon>Epsilonproteobacteria</taxon>
        <taxon>Campylobacterales</taxon>
        <taxon>Campylobacteraceae</taxon>
        <taxon>Campylobacter</taxon>
    </lineage>
</organism>